<proteinExistence type="predicted"/>
<sequence>MAKRIQELGWGFMYNAFIPINLTVVPPAGEDDIFKTTVIAYNEGNLNMSGVLKVFEREGITWANDPAIMTIPKKLDNAILNAKATAWHKLIIANIDPKTHATNFLMEHGLLIFVLMTEGIVNLPRIMQEVMLKRPTANNRNILLYPMFIAMLANHYQVPKFAGNEIVKIQEVDMYCPYGDWKGEQPKVRRGRIIPPAQAPPVLQPEQEHHPPFPQA</sequence>
<feature type="compositionally biased region" description="Basic and acidic residues" evidence="1">
    <location>
        <begin position="206"/>
        <end position="216"/>
    </location>
</feature>
<comment type="caution">
    <text evidence="2">The sequence shown here is derived from an EMBL/GenBank/DDBJ whole genome shotgun (WGS) entry which is preliminary data.</text>
</comment>
<keyword evidence="3" id="KW-1185">Reference proteome</keyword>
<organism evidence="2 3">
    <name type="scientific">Stylosanthes scabra</name>
    <dbReference type="NCBI Taxonomy" id="79078"/>
    <lineage>
        <taxon>Eukaryota</taxon>
        <taxon>Viridiplantae</taxon>
        <taxon>Streptophyta</taxon>
        <taxon>Embryophyta</taxon>
        <taxon>Tracheophyta</taxon>
        <taxon>Spermatophyta</taxon>
        <taxon>Magnoliopsida</taxon>
        <taxon>eudicotyledons</taxon>
        <taxon>Gunneridae</taxon>
        <taxon>Pentapetalae</taxon>
        <taxon>rosids</taxon>
        <taxon>fabids</taxon>
        <taxon>Fabales</taxon>
        <taxon>Fabaceae</taxon>
        <taxon>Papilionoideae</taxon>
        <taxon>50 kb inversion clade</taxon>
        <taxon>dalbergioids sensu lato</taxon>
        <taxon>Dalbergieae</taxon>
        <taxon>Pterocarpus clade</taxon>
        <taxon>Stylosanthes</taxon>
    </lineage>
</organism>
<dbReference type="EMBL" id="JASCZI010272486">
    <property type="protein sequence ID" value="MED6222430.1"/>
    <property type="molecule type" value="Genomic_DNA"/>
</dbReference>
<evidence type="ECO:0000313" key="3">
    <source>
        <dbReference type="Proteomes" id="UP001341840"/>
    </source>
</evidence>
<accession>A0ABU6ZKG8</accession>
<name>A0ABU6ZKG8_9FABA</name>
<evidence type="ECO:0000313" key="2">
    <source>
        <dbReference type="EMBL" id="MED6222430.1"/>
    </source>
</evidence>
<feature type="region of interest" description="Disordered" evidence="1">
    <location>
        <begin position="195"/>
        <end position="216"/>
    </location>
</feature>
<reference evidence="2 3" key="1">
    <citation type="journal article" date="2023" name="Plants (Basel)">
        <title>Bridging the Gap: Combining Genomics and Transcriptomics Approaches to Understand Stylosanthes scabra, an Orphan Legume from the Brazilian Caatinga.</title>
        <authorList>
            <person name="Ferreira-Neto J.R.C."/>
            <person name="da Silva M.D."/>
            <person name="Binneck E."/>
            <person name="de Melo N.F."/>
            <person name="da Silva R.H."/>
            <person name="de Melo A.L.T.M."/>
            <person name="Pandolfi V."/>
            <person name="Bustamante F.O."/>
            <person name="Brasileiro-Vidal A.C."/>
            <person name="Benko-Iseppon A.M."/>
        </authorList>
    </citation>
    <scope>NUCLEOTIDE SEQUENCE [LARGE SCALE GENOMIC DNA]</scope>
    <source>
        <tissue evidence="2">Leaves</tissue>
    </source>
</reference>
<protein>
    <submittedName>
        <fullName evidence="2">Uncharacterized protein</fullName>
    </submittedName>
</protein>
<evidence type="ECO:0000256" key="1">
    <source>
        <dbReference type="SAM" id="MobiDB-lite"/>
    </source>
</evidence>
<dbReference type="Proteomes" id="UP001341840">
    <property type="component" value="Unassembled WGS sequence"/>
</dbReference>
<gene>
    <name evidence="2" type="ORF">PIB30_064346</name>
</gene>